<dbReference type="Gene3D" id="1.10.10.1320">
    <property type="entry name" value="Anti-sigma factor, zinc-finger domain"/>
    <property type="match status" value="1"/>
</dbReference>
<reference evidence="2 3" key="2">
    <citation type="journal article" date="2012" name="Stand. Genomic Sci.">
        <title>Complete Genome Sequence of Clostridium clariflavum DSM 19732.</title>
        <authorList>
            <person name="Izquierdo J.A."/>
            <person name="Goodwin L."/>
            <person name="Davenport K.W."/>
            <person name="Teshima H."/>
            <person name="Bruce D."/>
            <person name="Detter C."/>
            <person name="Tapia R."/>
            <person name="Han S."/>
            <person name="Land M."/>
            <person name="Hauser L."/>
            <person name="Jeffries C.D."/>
            <person name="Han J."/>
            <person name="Pitluck S."/>
            <person name="Nolan M."/>
            <person name="Chen A."/>
            <person name="Huntemann M."/>
            <person name="Mavromatis K."/>
            <person name="Mikhailova N."/>
            <person name="Liolios K."/>
            <person name="Woyke T."/>
            <person name="Lynd L.R."/>
        </authorList>
    </citation>
    <scope>NUCLEOTIDE SEQUENCE [LARGE SCALE GENOMIC DNA]</scope>
    <source>
        <strain evidence="3">DSM 19732 / NBRC 101661 / EBR45</strain>
    </source>
</reference>
<name>G8LTX6_ACECE</name>
<keyword evidence="1" id="KW-0472">Membrane</keyword>
<dbReference type="Proteomes" id="UP000005435">
    <property type="component" value="Chromosome"/>
</dbReference>
<dbReference type="AlphaFoldDB" id="G8LTX6"/>
<keyword evidence="3" id="KW-1185">Reference proteome</keyword>
<evidence type="ECO:0000313" key="2">
    <source>
        <dbReference type="EMBL" id="AEV67322.1"/>
    </source>
</evidence>
<dbReference type="HOGENOM" id="CLU_1666342_0_0_9"/>
<dbReference type="OrthoDB" id="1955013at2"/>
<dbReference type="eggNOG" id="ENOG5033CFD">
    <property type="taxonomic scope" value="Bacteria"/>
</dbReference>
<reference evidence="3" key="1">
    <citation type="submission" date="2011-12" db="EMBL/GenBank/DDBJ databases">
        <title>Complete sequence of Clostridium clariflavum DSM 19732.</title>
        <authorList>
            <consortium name="US DOE Joint Genome Institute"/>
            <person name="Lucas S."/>
            <person name="Han J."/>
            <person name="Lapidus A."/>
            <person name="Cheng J.-F."/>
            <person name="Goodwin L."/>
            <person name="Pitluck S."/>
            <person name="Peters L."/>
            <person name="Teshima H."/>
            <person name="Detter J.C."/>
            <person name="Han C."/>
            <person name="Tapia R."/>
            <person name="Land M."/>
            <person name="Hauser L."/>
            <person name="Kyrpides N."/>
            <person name="Ivanova N."/>
            <person name="Pagani I."/>
            <person name="Kitzmiller T."/>
            <person name="Lynd L."/>
            <person name="Izquierdo J."/>
            <person name="Woyke T."/>
        </authorList>
    </citation>
    <scope>NUCLEOTIDE SEQUENCE [LARGE SCALE GENOMIC DNA]</scope>
    <source>
        <strain evidence="3">DSM 19732 / NBRC 101661 / EBR45</strain>
    </source>
</reference>
<dbReference type="EMBL" id="CP003065">
    <property type="protein sequence ID" value="AEV67322.1"/>
    <property type="molecule type" value="Genomic_DNA"/>
</dbReference>
<evidence type="ECO:0008006" key="4">
    <source>
        <dbReference type="Google" id="ProtNLM"/>
    </source>
</evidence>
<protein>
    <recommendedName>
        <fullName evidence="4">Zinc-finger</fullName>
    </recommendedName>
</protein>
<evidence type="ECO:0000313" key="3">
    <source>
        <dbReference type="Proteomes" id="UP000005435"/>
    </source>
</evidence>
<evidence type="ECO:0000256" key="1">
    <source>
        <dbReference type="SAM" id="Phobius"/>
    </source>
</evidence>
<feature type="transmembrane region" description="Helical" evidence="1">
    <location>
        <begin position="87"/>
        <end position="106"/>
    </location>
</feature>
<keyword evidence="1" id="KW-1133">Transmembrane helix</keyword>
<dbReference type="RefSeq" id="WP_014253953.1">
    <property type="nucleotide sequence ID" value="NC_016627.1"/>
</dbReference>
<accession>G8LTX6</accession>
<dbReference type="InterPro" id="IPR041916">
    <property type="entry name" value="Anti_sigma_zinc_sf"/>
</dbReference>
<organism evidence="2 3">
    <name type="scientific">Acetivibrio clariflavus (strain DSM 19732 / NBRC 101661 / EBR45)</name>
    <name type="common">Clostridium clariflavum</name>
    <dbReference type="NCBI Taxonomy" id="720554"/>
    <lineage>
        <taxon>Bacteria</taxon>
        <taxon>Bacillati</taxon>
        <taxon>Bacillota</taxon>
        <taxon>Clostridia</taxon>
        <taxon>Eubacteriales</taxon>
        <taxon>Oscillospiraceae</taxon>
        <taxon>Acetivibrio</taxon>
    </lineage>
</organism>
<keyword evidence="1" id="KW-0812">Transmembrane</keyword>
<dbReference type="KEGG" id="ccl:Clocl_0613"/>
<dbReference type="STRING" id="720554.Clocl_0613"/>
<sequence>MGHYSEEKLLLYSEGCVDERLEKDIEEHLLICEDCRDRYIQIVECYHMDGIENQISSQFTDNVMKRIKTDSDRKKAGKRKKVTPEVFLYYVAAACITIMLSCNGILDSLVSGFSDMTTSIARTPARIEQRVPNGWTEKLAEDTSTLISKLKPQIVEKE</sequence>
<proteinExistence type="predicted"/>
<gene>
    <name evidence="2" type="ordered locus">Clocl_0613</name>
</gene>